<dbReference type="Gene3D" id="2.40.480.10">
    <property type="entry name" value="Allene oxide cyclase-like"/>
    <property type="match status" value="1"/>
</dbReference>
<dbReference type="RefSeq" id="WP_053758920.1">
    <property type="nucleotide sequence ID" value="NZ_CBDRHE010000009.1"/>
</dbReference>
<dbReference type="KEGG" id="scad:DN051_02355"/>
<organism evidence="2 3">
    <name type="scientific">Streptomyces cadmiisoli</name>
    <dbReference type="NCBI Taxonomy" id="2184053"/>
    <lineage>
        <taxon>Bacteria</taxon>
        <taxon>Bacillati</taxon>
        <taxon>Actinomycetota</taxon>
        <taxon>Actinomycetes</taxon>
        <taxon>Kitasatosporales</taxon>
        <taxon>Streptomycetaceae</taxon>
        <taxon>Streptomyces</taxon>
        <taxon>Streptomyces aurantiacus group</taxon>
    </lineage>
</organism>
<protein>
    <recommendedName>
        <fullName evidence="4">Allene oxide cyclase</fullName>
    </recommendedName>
</protein>
<keyword evidence="3" id="KW-1185">Reference proteome</keyword>
<sequence>MKASKASPLVALTALALVFSTPSAYGNTSTQGHGNGGTEQITLASKRAGGSFPDLTANLFDQRGKRVGFATSDCTVIIRNPSTTACHGSFVLTGRGEITWQHSTRSAQPPYFLAITGGTGRYCEASGQVRVVRTESSPQGGLYKLTVFTGRACPV</sequence>
<accession>A0A2Z4ISA4</accession>
<dbReference type="GO" id="GO:0046423">
    <property type="term" value="F:allene-oxide cyclase activity"/>
    <property type="evidence" value="ECO:0007669"/>
    <property type="project" value="InterPro"/>
</dbReference>
<evidence type="ECO:0000313" key="2">
    <source>
        <dbReference type="EMBL" id="AWW35647.1"/>
    </source>
</evidence>
<feature type="signal peptide" evidence="1">
    <location>
        <begin position="1"/>
        <end position="26"/>
    </location>
</feature>
<evidence type="ECO:0008006" key="4">
    <source>
        <dbReference type="Google" id="ProtNLM"/>
    </source>
</evidence>
<keyword evidence="1" id="KW-0732">Signal</keyword>
<proteinExistence type="predicted"/>
<reference evidence="2 3" key="1">
    <citation type="journal article" date="2019" name="Int. J. Syst. Evol. Microbiol.">
        <title>Streptomyces cadmiisoli sp. nov., a novel actinomycete isolated from cadmium-contaminated soil.</title>
        <authorList>
            <person name="Li K."/>
            <person name="Tang X."/>
            <person name="Zhao J."/>
            <person name="Guo Y."/>
            <person name="Tang Y."/>
            <person name="Gao J."/>
        </authorList>
    </citation>
    <scope>NUCLEOTIDE SEQUENCE [LARGE SCALE GENOMIC DNA]</scope>
    <source>
        <strain evidence="2 3">ZFG47</strain>
    </source>
</reference>
<dbReference type="InterPro" id="IPR044859">
    <property type="entry name" value="Allene_oxi_cyc_Dirigent"/>
</dbReference>
<feature type="chain" id="PRO_5016443876" description="Allene oxide cyclase" evidence="1">
    <location>
        <begin position="27"/>
        <end position="155"/>
    </location>
</feature>
<dbReference type="SUPFAM" id="SSF141493">
    <property type="entry name" value="Allene oxide cyclase-like"/>
    <property type="match status" value="1"/>
</dbReference>
<evidence type="ECO:0000256" key="1">
    <source>
        <dbReference type="SAM" id="SignalP"/>
    </source>
</evidence>
<gene>
    <name evidence="2" type="ORF">DN051_02355</name>
</gene>
<name>A0A2Z4ISA4_9ACTN</name>
<dbReference type="GO" id="GO:0009695">
    <property type="term" value="P:jasmonic acid biosynthetic process"/>
    <property type="evidence" value="ECO:0007669"/>
    <property type="project" value="InterPro"/>
</dbReference>
<dbReference type="Proteomes" id="UP000249616">
    <property type="component" value="Chromosome"/>
</dbReference>
<evidence type="ECO:0000313" key="3">
    <source>
        <dbReference type="Proteomes" id="UP000249616"/>
    </source>
</evidence>
<dbReference type="AlphaFoldDB" id="A0A2Z4ISA4"/>
<dbReference type="EMBL" id="CP030073">
    <property type="protein sequence ID" value="AWW35647.1"/>
    <property type="molecule type" value="Genomic_DNA"/>
</dbReference>
<dbReference type="GeneID" id="32597076"/>
<dbReference type="InterPro" id="IPR034871">
    <property type="entry name" value="Allene_oxi_cyc_sf"/>
</dbReference>